<evidence type="ECO:0000256" key="3">
    <source>
        <dbReference type="ARBA" id="ARBA00022691"/>
    </source>
</evidence>
<evidence type="ECO:0000313" key="5">
    <source>
        <dbReference type="EMBL" id="ADK84397.1"/>
    </source>
</evidence>
<evidence type="ECO:0000256" key="2">
    <source>
        <dbReference type="ARBA" id="ARBA00022679"/>
    </source>
</evidence>
<keyword evidence="1 5" id="KW-0489">Methyltransferase</keyword>
<evidence type="ECO:0000256" key="1">
    <source>
        <dbReference type="ARBA" id="ARBA00022603"/>
    </source>
</evidence>
<feature type="domain" description="Methyltransferase" evidence="4">
    <location>
        <begin position="53"/>
        <end position="147"/>
    </location>
</feature>
<dbReference type="KEGG" id="dbr:Deba_1029"/>
<accession>E1QFR1</accession>
<dbReference type="InterPro" id="IPR041698">
    <property type="entry name" value="Methyltransf_25"/>
</dbReference>
<proteinExistence type="predicted"/>
<protein>
    <submittedName>
        <fullName evidence="5">Methyltransferase type 11</fullName>
    </submittedName>
</protein>
<dbReference type="CDD" id="cd02440">
    <property type="entry name" value="AdoMet_MTases"/>
    <property type="match status" value="1"/>
</dbReference>
<dbReference type="STRING" id="644282.Deba_1029"/>
<dbReference type="PANTHER" id="PTHR43464:SF19">
    <property type="entry name" value="UBIQUINONE BIOSYNTHESIS O-METHYLTRANSFERASE, MITOCHONDRIAL"/>
    <property type="match status" value="1"/>
</dbReference>
<evidence type="ECO:0000259" key="4">
    <source>
        <dbReference type="Pfam" id="PF13649"/>
    </source>
</evidence>
<dbReference type="HOGENOM" id="CLU_1213218_0_0_7"/>
<gene>
    <name evidence="5" type="ordered locus">Deba_1029</name>
</gene>
<dbReference type="Gene3D" id="3.40.50.150">
    <property type="entry name" value="Vaccinia Virus protein VP39"/>
    <property type="match status" value="1"/>
</dbReference>
<dbReference type="AlphaFoldDB" id="E1QFR1"/>
<dbReference type="EMBL" id="CP002085">
    <property type="protein sequence ID" value="ADK84397.1"/>
    <property type="molecule type" value="Genomic_DNA"/>
</dbReference>
<evidence type="ECO:0000313" key="6">
    <source>
        <dbReference type="Proteomes" id="UP000009047"/>
    </source>
</evidence>
<keyword evidence="2" id="KW-0808">Transferase</keyword>
<dbReference type="OrthoDB" id="5419754at2"/>
<dbReference type="GO" id="GO:0032259">
    <property type="term" value="P:methylation"/>
    <property type="evidence" value="ECO:0007669"/>
    <property type="project" value="UniProtKB-KW"/>
</dbReference>
<keyword evidence="6" id="KW-1185">Reference proteome</keyword>
<reference evidence="5 6" key="1">
    <citation type="journal article" date="2010" name="Stand. Genomic Sci.">
        <title>Complete genome sequence of Desulfarculus baarsii type strain (2st14).</title>
        <authorList>
            <person name="Sun H."/>
            <person name="Spring S."/>
            <person name="Lapidus A."/>
            <person name="Davenport K."/>
            <person name="Del Rio T.G."/>
            <person name="Tice H."/>
            <person name="Nolan M."/>
            <person name="Copeland A."/>
            <person name="Cheng J.F."/>
            <person name="Lucas S."/>
            <person name="Tapia R."/>
            <person name="Goodwin L."/>
            <person name="Pitluck S."/>
            <person name="Ivanova N."/>
            <person name="Pagani I."/>
            <person name="Mavromatis K."/>
            <person name="Ovchinnikova G."/>
            <person name="Pati A."/>
            <person name="Chen A."/>
            <person name="Palaniappan K."/>
            <person name="Hauser L."/>
            <person name="Chang Y.J."/>
            <person name="Jeffries C.D."/>
            <person name="Detter J.C."/>
            <person name="Han C."/>
            <person name="Rohde M."/>
            <person name="Brambilla E."/>
            <person name="Goker M."/>
            <person name="Woyke T."/>
            <person name="Bristow J."/>
            <person name="Eisen J.A."/>
            <person name="Markowitz V."/>
            <person name="Hugenholtz P."/>
            <person name="Kyrpides N.C."/>
            <person name="Klenk H.P."/>
            <person name="Land M."/>
        </authorList>
    </citation>
    <scope>NUCLEOTIDE SEQUENCE [LARGE SCALE GENOMIC DNA]</scope>
    <source>
        <strain evidence="6">ATCC 33931 / DSM 2075 / LMG 7858 / VKM B-1802 / 2st14</strain>
    </source>
</reference>
<keyword evidence="3" id="KW-0949">S-adenosyl-L-methionine</keyword>
<dbReference type="Pfam" id="PF13649">
    <property type="entry name" value="Methyltransf_25"/>
    <property type="match status" value="1"/>
</dbReference>
<sequence length="228" mass="26034">MDSILWREESDRYTQRALKAANGDVDRLFAHHRDLARQGREVMDALGFTPTRVLDLGCGYGGGVQAFAEQYPDAEFEGVDPGAESIATARRLVSHQRARFTVGFGHDLPQADESFDLVLLVMVLQWVPRAYLARTIAQAERVLRVGGMILLWDFAPFQMVMSQSRHNDQVYIFKNDYKEMFTALPWLRLVHHYVKRMEMGPGYQFSSSFIKKCPIEQIYALTPGPTEN</sequence>
<dbReference type="InterPro" id="IPR029063">
    <property type="entry name" value="SAM-dependent_MTases_sf"/>
</dbReference>
<dbReference type="GO" id="GO:0008168">
    <property type="term" value="F:methyltransferase activity"/>
    <property type="evidence" value="ECO:0007669"/>
    <property type="project" value="UniProtKB-KW"/>
</dbReference>
<organism evidence="5 6">
    <name type="scientific">Desulfarculus baarsii (strain ATCC 33931 / DSM 2075 / LMG 7858 / VKM B-1802 / 2st14)</name>
    <dbReference type="NCBI Taxonomy" id="644282"/>
    <lineage>
        <taxon>Bacteria</taxon>
        <taxon>Pseudomonadati</taxon>
        <taxon>Thermodesulfobacteriota</taxon>
        <taxon>Desulfarculia</taxon>
        <taxon>Desulfarculales</taxon>
        <taxon>Desulfarculaceae</taxon>
        <taxon>Desulfarculus</taxon>
    </lineage>
</organism>
<dbReference type="RefSeq" id="WP_013257851.1">
    <property type="nucleotide sequence ID" value="NC_014365.1"/>
</dbReference>
<name>E1QFR1_DESB2</name>
<dbReference type="PANTHER" id="PTHR43464">
    <property type="entry name" value="METHYLTRANSFERASE"/>
    <property type="match status" value="1"/>
</dbReference>
<dbReference type="eggNOG" id="COG2226">
    <property type="taxonomic scope" value="Bacteria"/>
</dbReference>
<dbReference type="Proteomes" id="UP000009047">
    <property type="component" value="Chromosome"/>
</dbReference>
<dbReference type="SUPFAM" id="SSF53335">
    <property type="entry name" value="S-adenosyl-L-methionine-dependent methyltransferases"/>
    <property type="match status" value="1"/>
</dbReference>